<evidence type="ECO:0000256" key="2">
    <source>
        <dbReference type="ARBA" id="ARBA00022679"/>
    </source>
</evidence>
<dbReference type="PROSITE" id="PS50011">
    <property type="entry name" value="PROTEIN_KINASE_DOM"/>
    <property type="match status" value="1"/>
</dbReference>
<dbReference type="InterPro" id="IPR000719">
    <property type="entry name" value="Prot_kinase_dom"/>
</dbReference>
<reference evidence="11 12" key="1">
    <citation type="journal article" date="2023" name="Commun. Biol.">
        <title>Reorganization of the ancestral sex-determining regions during the evolution of trioecy in Pleodorina starrii.</title>
        <authorList>
            <person name="Takahashi K."/>
            <person name="Suzuki S."/>
            <person name="Kawai-Toyooka H."/>
            <person name="Yamamoto K."/>
            <person name="Hamaji T."/>
            <person name="Ootsuki R."/>
            <person name="Yamaguchi H."/>
            <person name="Kawachi M."/>
            <person name="Higashiyama T."/>
            <person name="Nozaki H."/>
        </authorList>
    </citation>
    <scope>NUCLEOTIDE SEQUENCE [LARGE SCALE GENOMIC DNA]</scope>
    <source>
        <strain evidence="11 12">NIES-4479</strain>
    </source>
</reference>
<evidence type="ECO:0000256" key="9">
    <source>
        <dbReference type="SAM" id="MobiDB-lite"/>
    </source>
</evidence>
<evidence type="ECO:0000256" key="1">
    <source>
        <dbReference type="ARBA" id="ARBA00022527"/>
    </source>
</evidence>
<keyword evidence="12" id="KW-1185">Reference proteome</keyword>
<evidence type="ECO:0000256" key="6">
    <source>
        <dbReference type="PIRSR" id="PIRSR630616-1"/>
    </source>
</evidence>
<feature type="binding site" evidence="7">
    <location>
        <begin position="359"/>
        <end position="360"/>
    </location>
    <ligand>
        <name>ATP</name>
        <dbReference type="ChEBI" id="CHEBI:30616"/>
    </ligand>
</feature>
<keyword evidence="1" id="KW-0723">Serine/threonine-protein kinase</keyword>
<evidence type="ECO:0000256" key="8">
    <source>
        <dbReference type="PIRSR" id="PIRSR630616-3"/>
    </source>
</evidence>
<dbReference type="AlphaFoldDB" id="A0A9W6EWY3"/>
<evidence type="ECO:0000256" key="4">
    <source>
        <dbReference type="ARBA" id="ARBA00022777"/>
    </source>
</evidence>
<keyword evidence="2" id="KW-0808">Transferase</keyword>
<keyword evidence="4" id="KW-0418">Kinase</keyword>
<feature type="domain" description="Protein kinase" evidence="10">
    <location>
        <begin position="230"/>
        <end position="514"/>
    </location>
</feature>
<dbReference type="InterPro" id="IPR011009">
    <property type="entry name" value="Kinase-like_dom_sf"/>
</dbReference>
<accession>A0A9W6EWY3</accession>
<evidence type="ECO:0000259" key="10">
    <source>
        <dbReference type="PROSITE" id="PS50011"/>
    </source>
</evidence>
<evidence type="ECO:0000313" key="12">
    <source>
        <dbReference type="Proteomes" id="UP001165080"/>
    </source>
</evidence>
<feature type="compositionally biased region" description="Polar residues" evidence="9">
    <location>
        <begin position="1"/>
        <end position="15"/>
    </location>
</feature>
<sequence>MDVRRLNSSPLTDTGGNCVPVASTPHNGSPRAQGARLPALWKTLKSKLGGLSGSKSVNNLVSLATEASASPGTSPLTHAAAPCLDRPAHAQCSTSRSIFLPGTSPEGALCRKETASLVVLGQQFAPKVFGRNSSPTDVCTSTNALLYGAGSSSGSAASNVTAKPISAEPALPSPFPEPVAAPSLGSSYHLQIQGLTVIPEAAPSPNRKLLAISPALPSSMRRSVWALEDYVIQRRLFKGTSSAVYRATCRRSGMPVALKVYFLSRVPANVVHMLKREIEIHCQLVHRHIARLHAAFMDEGDRVVLVQEYAAQGDLYGVLQRLGGRMPPEQVADGVMRPFLEALSYMHSKGVCHRDIKPENILFSKSWRLLIADFGVSINLNHERAVTRAGTEGYMAPEVERCPLKVEPHENKDDPRYAYSTAVDIWAVGVLAYELMVGFPPVVAMAPSAAPAPASAYDAASDSLSGFVRSHMTAASLHFPGSVPPLARAFVLAALSPDPLERPTAAQLLQHPWLQRQPAPAPAVAAAPPAAPNAAVASPCAVVAETLGRVSGSPPAGLRCWDGDGSAPKPAAVGASAPSGQWVQCGSGGRPSCSALCTPA</sequence>
<dbReference type="PROSITE" id="PS00108">
    <property type="entry name" value="PROTEIN_KINASE_ST"/>
    <property type="match status" value="1"/>
</dbReference>
<gene>
    <name evidence="11" type="primary">PLEST007446</name>
    <name evidence="11" type="ORF">PLESTB_000066000</name>
</gene>
<proteinExistence type="predicted"/>
<feature type="binding site" evidence="7">
    <location>
        <position position="373"/>
    </location>
    <ligand>
        <name>ATP</name>
        <dbReference type="ChEBI" id="CHEBI:30616"/>
    </ligand>
</feature>
<dbReference type="InterPro" id="IPR030616">
    <property type="entry name" value="Aur-like"/>
</dbReference>
<protein>
    <recommendedName>
        <fullName evidence="10">Protein kinase domain-containing protein</fullName>
    </recommendedName>
</protein>
<feature type="binding site" evidence="7">
    <location>
        <position position="259"/>
    </location>
    <ligand>
        <name>ATP</name>
        <dbReference type="ChEBI" id="CHEBI:30616"/>
    </ligand>
</feature>
<dbReference type="FunFam" id="1.10.510.10:FF:000813">
    <property type="entry name" value="Aurora-like kinase"/>
    <property type="match status" value="1"/>
</dbReference>
<dbReference type="Proteomes" id="UP001165080">
    <property type="component" value="Unassembled WGS sequence"/>
</dbReference>
<evidence type="ECO:0000256" key="3">
    <source>
        <dbReference type="ARBA" id="ARBA00022741"/>
    </source>
</evidence>
<dbReference type="SMART" id="SM00220">
    <property type="entry name" value="S_TKc"/>
    <property type="match status" value="1"/>
</dbReference>
<feature type="region of interest" description="Disordered" evidence="9">
    <location>
        <begin position="1"/>
        <end position="35"/>
    </location>
</feature>
<evidence type="ECO:0000313" key="11">
    <source>
        <dbReference type="EMBL" id="GLC48162.1"/>
    </source>
</evidence>
<dbReference type="Pfam" id="PF00069">
    <property type="entry name" value="Pkinase"/>
    <property type="match status" value="1"/>
</dbReference>
<dbReference type="EMBL" id="BRXU01000001">
    <property type="protein sequence ID" value="GLC48162.1"/>
    <property type="molecule type" value="Genomic_DNA"/>
</dbReference>
<dbReference type="GO" id="GO:0004674">
    <property type="term" value="F:protein serine/threonine kinase activity"/>
    <property type="evidence" value="ECO:0007669"/>
    <property type="project" value="UniProtKB-KW"/>
</dbReference>
<dbReference type="Gene3D" id="1.10.510.10">
    <property type="entry name" value="Transferase(Phosphotransferase) domain 1"/>
    <property type="match status" value="1"/>
</dbReference>
<feature type="cross-link" description="Glycyl lysine isopeptide (Lys-Gly) (interchain with G-Cter in SUMO2)" evidence="8">
    <location>
        <position position="357"/>
    </location>
</feature>
<dbReference type="SUPFAM" id="SSF56112">
    <property type="entry name" value="Protein kinase-like (PK-like)"/>
    <property type="match status" value="1"/>
</dbReference>
<keyword evidence="3 7" id="KW-0547">Nucleotide-binding</keyword>
<evidence type="ECO:0000256" key="7">
    <source>
        <dbReference type="PIRSR" id="PIRSR630616-2"/>
    </source>
</evidence>
<feature type="binding site" evidence="7">
    <location>
        <begin position="308"/>
        <end position="310"/>
    </location>
    <ligand>
        <name>ATP</name>
        <dbReference type="ChEBI" id="CHEBI:30616"/>
    </ligand>
</feature>
<keyword evidence="5 7" id="KW-0067">ATP-binding</keyword>
<feature type="active site" description="Proton acceptor" evidence="6">
    <location>
        <position position="355"/>
    </location>
</feature>
<evidence type="ECO:0000256" key="5">
    <source>
        <dbReference type="ARBA" id="ARBA00022840"/>
    </source>
</evidence>
<dbReference type="GO" id="GO:0005524">
    <property type="term" value="F:ATP binding"/>
    <property type="evidence" value="ECO:0007669"/>
    <property type="project" value="UniProtKB-KW"/>
</dbReference>
<comment type="caution">
    <text evidence="11">The sequence shown here is derived from an EMBL/GenBank/DDBJ whole genome shotgun (WGS) entry which is preliminary data.</text>
</comment>
<organism evidence="11 12">
    <name type="scientific">Pleodorina starrii</name>
    <dbReference type="NCBI Taxonomy" id="330485"/>
    <lineage>
        <taxon>Eukaryota</taxon>
        <taxon>Viridiplantae</taxon>
        <taxon>Chlorophyta</taxon>
        <taxon>core chlorophytes</taxon>
        <taxon>Chlorophyceae</taxon>
        <taxon>CS clade</taxon>
        <taxon>Chlamydomonadales</taxon>
        <taxon>Volvocaceae</taxon>
        <taxon>Pleodorina</taxon>
    </lineage>
</organism>
<dbReference type="PANTHER" id="PTHR24350">
    <property type="entry name" value="SERINE/THREONINE-PROTEIN KINASE IAL-RELATED"/>
    <property type="match status" value="1"/>
</dbReference>
<dbReference type="InterPro" id="IPR008271">
    <property type="entry name" value="Ser/Thr_kinase_AS"/>
</dbReference>
<name>A0A9W6EWY3_9CHLO</name>